<evidence type="ECO:0000313" key="2">
    <source>
        <dbReference type="EMBL" id="CAG4992917.1"/>
    </source>
</evidence>
<comment type="caution">
    <text evidence="2">The sequence shown here is derived from an EMBL/GenBank/DDBJ whole genome shotgun (WGS) entry which is preliminary data.</text>
</comment>
<dbReference type="AlphaFoldDB" id="A0A916J9I4"/>
<dbReference type="EMBL" id="CAJRAF010000001">
    <property type="protein sequence ID" value="CAG4992917.1"/>
    <property type="molecule type" value="Genomic_DNA"/>
</dbReference>
<feature type="signal peptide" evidence="1">
    <location>
        <begin position="1"/>
        <end position="19"/>
    </location>
</feature>
<reference evidence="2" key="1">
    <citation type="submission" date="2021-04" db="EMBL/GenBank/DDBJ databases">
        <authorList>
            <person name="Rodrigo-Torres L."/>
            <person name="Arahal R. D."/>
            <person name="Lucena T."/>
        </authorList>
    </citation>
    <scope>NUCLEOTIDE SEQUENCE</scope>
    <source>
        <strain evidence="2">CECT 9275</strain>
    </source>
</reference>
<organism evidence="2 3">
    <name type="scientific">Dyadobacter helix</name>
    <dbReference type="NCBI Taxonomy" id="2822344"/>
    <lineage>
        <taxon>Bacteria</taxon>
        <taxon>Pseudomonadati</taxon>
        <taxon>Bacteroidota</taxon>
        <taxon>Cytophagia</taxon>
        <taxon>Cytophagales</taxon>
        <taxon>Spirosomataceae</taxon>
        <taxon>Dyadobacter</taxon>
    </lineage>
</organism>
<dbReference type="Proteomes" id="UP000680038">
    <property type="component" value="Unassembled WGS sequence"/>
</dbReference>
<gene>
    <name evidence="2" type="ORF">DYBT9275_01067</name>
</gene>
<evidence type="ECO:0000256" key="1">
    <source>
        <dbReference type="SAM" id="SignalP"/>
    </source>
</evidence>
<evidence type="ECO:0008006" key="4">
    <source>
        <dbReference type="Google" id="ProtNLM"/>
    </source>
</evidence>
<feature type="chain" id="PRO_5037080751" description="Outermembrane protein" evidence="1">
    <location>
        <begin position="20"/>
        <end position="282"/>
    </location>
</feature>
<keyword evidence="3" id="KW-1185">Reference proteome</keyword>
<protein>
    <recommendedName>
        <fullName evidence="4">Outermembrane protein</fullName>
    </recommendedName>
</protein>
<proteinExistence type="predicted"/>
<accession>A0A916J9I4</accession>
<name>A0A916J9I4_9BACT</name>
<keyword evidence="1" id="KW-0732">Signal</keyword>
<dbReference type="RefSeq" id="WP_215237762.1">
    <property type="nucleotide sequence ID" value="NZ_CAJRAF010000001.1"/>
</dbReference>
<sequence>MRVSLLLVTLLAVTTHSFSQTSFDKVKHNDKGNFFMYWGWNRGIYTKSNIRFHGENYDFTLKSVVAKDRQSKFGLDPYLNPGRVTIPQYDFRVGYFFRDNYSISFGIDHMKYVMKQNQTVDINGKIGETGTRYDGIYSHVPIQLTEDFLKFEHTDGLNYVNVELRRSHTILSPKSGFRHIDASLIEGVGGGMLYPRTNTTLLNYDRYDQFHVAGYGVAAVVGLNITFFNHLFIQAEAKGGYINMPDIRTTEFATDRAKQHFEFLQTNILVGAHFRLWKAKYH</sequence>
<evidence type="ECO:0000313" key="3">
    <source>
        <dbReference type="Proteomes" id="UP000680038"/>
    </source>
</evidence>